<evidence type="ECO:0000313" key="2">
    <source>
        <dbReference type="Proteomes" id="UP000178650"/>
    </source>
</evidence>
<reference evidence="1 2" key="1">
    <citation type="journal article" date="2016" name="Nat. Commun.">
        <title>Thousands of microbial genomes shed light on interconnected biogeochemical processes in an aquifer system.</title>
        <authorList>
            <person name="Anantharaman K."/>
            <person name="Brown C.T."/>
            <person name="Hug L.A."/>
            <person name="Sharon I."/>
            <person name="Castelle C.J."/>
            <person name="Probst A.J."/>
            <person name="Thomas B.C."/>
            <person name="Singh A."/>
            <person name="Wilkins M.J."/>
            <person name="Karaoz U."/>
            <person name="Brodie E.L."/>
            <person name="Williams K.H."/>
            <person name="Hubbard S.S."/>
            <person name="Banfield J.F."/>
        </authorList>
    </citation>
    <scope>NUCLEOTIDE SEQUENCE [LARGE SCALE GENOMIC DNA]</scope>
</reference>
<dbReference type="EMBL" id="MHPJ01000023">
    <property type="protein sequence ID" value="OGZ78343.1"/>
    <property type="molecule type" value="Genomic_DNA"/>
</dbReference>
<proteinExistence type="predicted"/>
<accession>A0A1G2IUD4</accession>
<name>A0A1G2IUD4_9BACT</name>
<sequence>MPLKVIFEFFIVRQICNACFYFIDLLECNNRFIILCPLGKRISRLLMGNPAIAEIIYFESEESALEQLQAKLESLHFCKKLVA</sequence>
<evidence type="ECO:0000313" key="1">
    <source>
        <dbReference type="EMBL" id="OGZ78343.1"/>
    </source>
</evidence>
<dbReference type="AlphaFoldDB" id="A0A1G2IUD4"/>
<gene>
    <name evidence="1" type="ORF">A2358_03400</name>
</gene>
<comment type="caution">
    <text evidence="1">The sequence shown here is derived from an EMBL/GenBank/DDBJ whole genome shotgun (WGS) entry which is preliminary data.</text>
</comment>
<organism evidence="1 2">
    <name type="scientific">Candidatus Staskawiczbacteria bacterium RIFOXYB1_FULL_37_44</name>
    <dbReference type="NCBI Taxonomy" id="1802223"/>
    <lineage>
        <taxon>Bacteria</taxon>
        <taxon>Candidatus Staskawicziibacteriota</taxon>
    </lineage>
</organism>
<protein>
    <submittedName>
        <fullName evidence="1">Uncharacterized protein</fullName>
    </submittedName>
</protein>
<dbReference type="Proteomes" id="UP000178650">
    <property type="component" value="Unassembled WGS sequence"/>
</dbReference>